<keyword evidence="2" id="KW-1185">Reference proteome</keyword>
<comment type="caution">
    <text evidence="1">The sequence shown here is derived from an EMBL/GenBank/DDBJ whole genome shotgun (WGS) entry which is preliminary data.</text>
</comment>
<sequence length="46" mass="4787">MADKFITSLKLENGNVTHWIGKAATKADTEEAALEAAVVGSSLVKA</sequence>
<proteinExistence type="predicted"/>
<dbReference type="EMBL" id="JANLCJ010000002">
    <property type="protein sequence ID" value="MCS5733792.1"/>
    <property type="molecule type" value="Genomic_DNA"/>
</dbReference>
<gene>
    <name evidence="1" type="ORF">N1032_08575</name>
</gene>
<accession>A0ABT2H1J3</accession>
<name>A0ABT2H1J3_9MICO</name>
<protein>
    <submittedName>
        <fullName evidence="1">Uncharacterized protein</fullName>
    </submittedName>
</protein>
<reference evidence="1" key="1">
    <citation type="submission" date="2022-08" db="EMBL/GenBank/DDBJ databases">
        <authorList>
            <person name="Deng Y."/>
            <person name="Han X.-F."/>
            <person name="Zhang Y.-Q."/>
        </authorList>
    </citation>
    <scope>NUCLEOTIDE SEQUENCE</scope>
    <source>
        <strain evidence="1">CPCC 203386</strain>
    </source>
</reference>
<dbReference type="RefSeq" id="WP_259538611.1">
    <property type="nucleotide sequence ID" value="NZ_JANLCJ010000002.1"/>
</dbReference>
<evidence type="ECO:0000313" key="1">
    <source>
        <dbReference type="EMBL" id="MCS5733792.1"/>
    </source>
</evidence>
<organism evidence="1 2">
    <name type="scientific">Herbiconiux daphne</name>
    <dbReference type="NCBI Taxonomy" id="2970914"/>
    <lineage>
        <taxon>Bacteria</taxon>
        <taxon>Bacillati</taxon>
        <taxon>Actinomycetota</taxon>
        <taxon>Actinomycetes</taxon>
        <taxon>Micrococcales</taxon>
        <taxon>Microbacteriaceae</taxon>
        <taxon>Herbiconiux</taxon>
    </lineage>
</organism>
<evidence type="ECO:0000313" key="2">
    <source>
        <dbReference type="Proteomes" id="UP001165586"/>
    </source>
</evidence>
<dbReference type="Proteomes" id="UP001165586">
    <property type="component" value="Unassembled WGS sequence"/>
</dbReference>